<gene>
    <name evidence="2" type="ORF">HXX76_013429</name>
</gene>
<dbReference type="AlphaFoldDB" id="A0A835VUB0"/>
<protein>
    <recommendedName>
        <fullName evidence="4">BTB domain-containing protein</fullName>
    </recommendedName>
</protein>
<sequence>MRSWVCVNVSGPNHTQPYPVFSLEPDHAGAPLTGPYALSTQVNGRVLVGAPLPAHTRILCDGSELFPAELERWRRAGGSGVGDGESRPAKRQRGAGDAVGRPQLSIGLWAPGERWLAEALLRFMYCGVLHLRTLADLLRARPLALRLAVEGGVEACDDAIRAALEAAEAREARGAAGGCGGSLRLSGAAA</sequence>
<accession>A0A835VUB0</accession>
<feature type="region of interest" description="Disordered" evidence="1">
    <location>
        <begin position="77"/>
        <end position="98"/>
    </location>
</feature>
<organism evidence="2 3">
    <name type="scientific">Chlamydomonas incerta</name>
    <dbReference type="NCBI Taxonomy" id="51695"/>
    <lineage>
        <taxon>Eukaryota</taxon>
        <taxon>Viridiplantae</taxon>
        <taxon>Chlorophyta</taxon>
        <taxon>core chlorophytes</taxon>
        <taxon>Chlorophyceae</taxon>
        <taxon>CS clade</taxon>
        <taxon>Chlamydomonadales</taxon>
        <taxon>Chlamydomonadaceae</taxon>
        <taxon>Chlamydomonas</taxon>
    </lineage>
</organism>
<comment type="caution">
    <text evidence="2">The sequence shown here is derived from an EMBL/GenBank/DDBJ whole genome shotgun (WGS) entry which is preliminary data.</text>
</comment>
<evidence type="ECO:0000256" key="1">
    <source>
        <dbReference type="SAM" id="MobiDB-lite"/>
    </source>
</evidence>
<evidence type="ECO:0000313" key="2">
    <source>
        <dbReference type="EMBL" id="KAG2425804.1"/>
    </source>
</evidence>
<evidence type="ECO:0008006" key="4">
    <source>
        <dbReference type="Google" id="ProtNLM"/>
    </source>
</evidence>
<reference evidence="2" key="1">
    <citation type="journal article" date="2020" name="bioRxiv">
        <title>Comparative genomics of Chlamydomonas.</title>
        <authorList>
            <person name="Craig R.J."/>
            <person name="Hasan A.R."/>
            <person name="Ness R.W."/>
            <person name="Keightley P.D."/>
        </authorList>
    </citation>
    <scope>NUCLEOTIDE SEQUENCE</scope>
    <source>
        <strain evidence="2">SAG 7.73</strain>
    </source>
</reference>
<name>A0A835VUB0_CHLIN</name>
<proteinExistence type="predicted"/>
<keyword evidence="3" id="KW-1185">Reference proteome</keyword>
<dbReference type="Proteomes" id="UP000650467">
    <property type="component" value="Unassembled WGS sequence"/>
</dbReference>
<dbReference type="EMBL" id="JAEHOC010000052">
    <property type="protein sequence ID" value="KAG2425804.1"/>
    <property type="molecule type" value="Genomic_DNA"/>
</dbReference>
<evidence type="ECO:0000313" key="3">
    <source>
        <dbReference type="Proteomes" id="UP000650467"/>
    </source>
</evidence>